<keyword evidence="3" id="KW-1185">Reference proteome</keyword>
<dbReference type="EMBL" id="FOXB01000004">
    <property type="protein sequence ID" value="SFP02577.1"/>
    <property type="molecule type" value="Genomic_DNA"/>
</dbReference>
<keyword evidence="1" id="KW-0175">Coiled coil</keyword>
<reference evidence="2 3" key="1">
    <citation type="submission" date="2016-10" db="EMBL/GenBank/DDBJ databases">
        <authorList>
            <person name="de Groot N.N."/>
        </authorList>
    </citation>
    <scope>NUCLEOTIDE SEQUENCE [LARGE SCALE GENOMIC DNA]</scope>
    <source>
        <strain evidence="2 3">EP1-55-1</strain>
    </source>
</reference>
<evidence type="ECO:0000313" key="2">
    <source>
        <dbReference type="EMBL" id="SFP02577.1"/>
    </source>
</evidence>
<dbReference type="RefSeq" id="WP_177201956.1">
    <property type="nucleotide sequence ID" value="NZ_CP136592.1"/>
</dbReference>
<dbReference type="Proteomes" id="UP000199227">
    <property type="component" value="Unassembled WGS sequence"/>
</dbReference>
<organism evidence="2 3">
    <name type="scientific">Hydrogenimonas thermophila</name>
    <dbReference type="NCBI Taxonomy" id="223786"/>
    <lineage>
        <taxon>Bacteria</taxon>
        <taxon>Pseudomonadati</taxon>
        <taxon>Campylobacterota</taxon>
        <taxon>Epsilonproteobacteria</taxon>
        <taxon>Campylobacterales</taxon>
        <taxon>Hydrogenimonadaceae</taxon>
        <taxon>Hydrogenimonas</taxon>
    </lineage>
</organism>
<feature type="coiled-coil region" evidence="1">
    <location>
        <begin position="3"/>
        <end position="37"/>
    </location>
</feature>
<protein>
    <submittedName>
        <fullName evidence="2">Uncharacterized protein</fullName>
    </submittedName>
</protein>
<evidence type="ECO:0000256" key="1">
    <source>
        <dbReference type="SAM" id="Coils"/>
    </source>
</evidence>
<dbReference type="AlphaFoldDB" id="A0A1I5LZI9"/>
<name>A0A1I5LZI9_9BACT</name>
<proteinExistence type="predicted"/>
<evidence type="ECO:0000313" key="3">
    <source>
        <dbReference type="Proteomes" id="UP000199227"/>
    </source>
</evidence>
<accession>A0A1I5LZI9</accession>
<gene>
    <name evidence="2" type="ORF">SAMN05216234_10493</name>
</gene>
<sequence>MKILDKVELVVKLKERIEDAKKQNSAMAEQLQKLLENILKSSQYKAV</sequence>